<comment type="caution">
    <text evidence="1">The sequence shown here is derived from an EMBL/GenBank/DDBJ whole genome shotgun (WGS) entry which is preliminary data.</text>
</comment>
<evidence type="ECO:0000313" key="1">
    <source>
        <dbReference type="EMBL" id="PPQ62813.1"/>
    </source>
</evidence>
<evidence type="ECO:0000313" key="2">
    <source>
        <dbReference type="Proteomes" id="UP000284842"/>
    </source>
</evidence>
<dbReference type="OrthoDB" id="3229878at2759"/>
<organism evidence="1 2">
    <name type="scientific">Panaeolus cyanescens</name>
    <dbReference type="NCBI Taxonomy" id="181874"/>
    <lineage>
        <taxon>Eukaryota</taxon>
        <taxon>Fungi</taxon>
        <taxon>Dikarya</taxon>
        <taxon>Basidiomycota</taxon>
        <taxon>Agaricomycotina</taxon>
        <taxon>Agaricomycetes</taxon>
        <taxon>Agaricomycetidae</taxon>
        <taxon>Agaricales</taxon>
        <taxon>Agaricineae</taxon>
        <taxon>Galeropsidaceae</taxon>
        <taxon>Panaeolus</taxon>
    </lineage>
</organism>
<dbReference type="InParanoid" id="A0A409V8E9"/>
<proteinExistence type="predicted"/>
<accession>A0A409V8E9</accession>
<dbReference type="Proteomes" id="UP000284842">
    <property type="component" value="Unassembled WGS sequence"/>
</dbReference>
<gene>
    <name evidence="1" type="ORF">CVT24_000507</name>
</gene>
<name>A0A409V8E9_9AGAR</name>
<dbReference type="EMBL" id="NHTK01006137">
    <property type="protein sequence ID" value="PPQ62813.1"/>
    <property type="molecule type" value="Genomic_DNA"/>
</dbReference>
<reference evidence="1 2" key="1">
    <citation type="journal article" date="2018" name="Evol. Lett.">
        <title>Horizontal gene cluster transfer increased hallucinogenic mushroom diversity.</title>
        <authorList>
            <person name="Reynolds H.T."/>
            <person name="Vijayakumar V."/>
            <person name="Gluck-Thaler E."/>
            <person name="Korotkin H.B."/>
            <person name="Matheny P.B."/>
            <person name="Slot J.C."/>
        </authorList>
    </citation>
    <scope>NUCLEOTIDE SEQUENCE [LARGE SCALE GENOMIC DNA]</scope>
    <source>
        <strain evidence="1 2">2629</strain>
    </source>
</reference>
<protein>
    <submittedName>
        <fullName evidence="1">Uncharacterized protein</fullName>
    </submittedName>
</protein>
<sequence length="202" mass="22971">MGTRHLICIWWKGEWYLAQYGQYDGYPEGQGLDIYKFLIVPGNIEKLKVGLEEHVYKVTSEEAWRMDTEMHLSLSARTAAKVLSIIANEATSKVNDDESKSKKTIPVYLCLDFANDGLFCEWAYVIDLDNEVLEIFGGAEHKTENHRFKDVGEPSDSVPGTFCSFTFAELAEMKTEEMFIQRIDDTTEQDEDEAEAVSQADS</sequence>
<keyword evidence="2" id="KW-1185">Reference proteome</keyword>
<dbReference type="AlphaFoldDB" id="A0A409V8E9"/>